<evidence type="ECO:0000256" key="2">
    <source>
        <dbReference type="ARBA" id="ARBA00023125"/>
    </source>
</evidence>
<evidence type="ECO:0000256" key="1">
    <source>
        <dbReference type="ARBA" id="ARBA00023015"/>
    </source>
</evidence>
<dbReference type="InterPro" id="IPR011051">
    <property type="entry name" value="RmlC_Cupin_sf"/>
</dbReference>
<dbReference type="GO" id="GO:0043565">
    <property type="term" value="F:sequence-specific DNA binding"/>
    <property type="evidence" value="ECO:0007669"/>
    <property type="project" value="InterPro"/>
</dbReference>
<evidence type="ECO:0000313" key="6">
    <source>
        <dbReference type="Proteomes" id="UP000532373"/>
    </source>
</evidence>
<dbReference type="RefSeq" id="WP_184773483.1">
    <property type="nucleotide sequence ID" value="NZ_JACHGI010000019.1"/>
</dbReference>
<dbReference type="InterPro" id="IPR014710">
    <property type="entry name" value="RmlC-like_jellyroll"/>
</dbReference>
<organism evidence="5 6">
    <name type="scientific">Aminobacter carboxidus</name>
    <dbReference type="NCBI Taxonomy" id="376165"/>
    <lineage>
        <taxon>Bacteria</taxon>
        <taxon>Pseudomonadati</taxon>
        <taxon>Pseudomonadota</taxon>
        <taxon>Alphaproteobacteria</taxon>
        <taxon>Hyphomicrobiales</taxon>
        <taxon>Phyllobacteriaceae</taxon>
        <taxon>Aminobacter</taxon>
    </lineage>
</organism>
<dbReference type="SUPFAM" id="SSF51182">
    <property type="entry name" value="RmlC-like cupins"/>
    <property type="match status" value="1"/>
</dbReference>
<keyword evidence="3" id="KW-0804">Transcription</keyword>
<comment type="caution">
    <text evidence="5">The sequence shown here is derived from an EMBL/GenBank/DDBJ whole genome shotgun (WGS) entry which is preliminary data.</text>
</comment>
<dbReference type="InterPro" id="IPR009057">
    <property type="entry name" value="Homeodomain-like_sf"/>
</dbReference>
<dbReference type="SUPFAM" id="SSF46689">
    <property type="entry name" value="Homeodomain-like"/>
    <property type="match status" value="2"/>
</dbReference>
<keyword evidence="2" id="KW-0238">DNA-binding</keyword>
<dbReference type="PANTHER" id="PTHR43280:SF2">
    <property type="entry name" value="HTH-TYPE TRANSCRIPTIONAL REGULATOR EXSA"/>
    <property type="match status" value="1"/>
</dbReference>
<accession>A0A8E1WLS9</accession>
<dbReference type="GO" id="GO:0003700">
    <property type="term" value="F:DNA-binding transcription factor activity"/>
    <property type="evidence" value="ECO:0007669"/>
    <property type="project" value="InterPro"/>
</dbReference>
<dbReference type="Pfam" id="PF07883">
    <property type="entry name" value="Cupin_2"/>
    <property type="match status" value="1"/>
</dbReference>
<dbReference type="Gene3D" id="2.60.120.10">
    <property type="entry name" value="Jelly Rolls"/>
    <property type="match status" value="1"/>
</dbReference>
<dbReference type="PANTHER" id="PTHR43280">
    <property type="entry name" value="ARAC-FAMILY TRANSCRIPTIONAL REGULATOR"/>
    <property type="match status" value="1"/>
</dbReference>
<evidence type="ECO:0000256" key="3">
    <source>
        <dbReference type="ARBA" id="ARBA00023163"/>
    </source>
</evidence>
<proteinExistence type="predicted"/>
<sequence length="344" mass="38809">MASDRNARAAARPAVFREPGALLYAGNCQDLLKASMAGKVTLNAWTRRGYPGIDLGDALPQVCSVGGWDATQPQDWGLREHCNEGVKIAFVARGSLTITMDGKKTMLTEGQMFVVRPWQLHALGDPNVGASQIVWVLLDMGVRRPHETWVWPDWIGWPERDRRRLTELLSKNEQRSYTATRDVARSFMDIADVVATQDIESNEARLRLVISMMLLQFRQMLESQSPVLDLALASSKRTVEIFLKRLIHALDDDWTLENMAAECNLSRTQFTQHCLALTNMTPVRYLQMIRLDAARNQLEAGKKSVTNIAFDCGFSSSQYFATCYKKRFGHSPMETPREQELLAG</sequence>
<evidence type="ECO:0000259" key="4">
    <source>
        <dbReference type="PROSITE" id="PS01124"/>
    </source>
</evidence>
<dbReference type="Proteomes" id="UP000532373">
    <property type="component" value="Unassembled WGS sequence"/>
</dbReference>
<feature type="domain" description="HTH araC/xylS-type" evidence="4">
    <location>
        <begin position="236"/>
        <end position="338"/>
    </location>
</feature>
<dbReference type="SMART" id="SM00342">
    <property type="entry name" value="HTH_ARAC"/>
    <property type="match status" value="1"/>
</dbReference>
<reference evidence="5 6" key="1">
    <citation type="submission" date="2020-08" db="EMBL/GenBank/DDBJ databases">
        <title>Genomic Encyclopedia of Type Strains, Phase IV (KMG-IV): sequencing the most valuable type-strain genomes for metagenomic binning, comparative biology and taxonomic classification.</title>
        <authorList>
            <person name="Goeker M."/>
        </authorList>
    </citation>
    <scope>NUCLEOTIDE SEQUENCE [LARGE SCALE GENOMIC DNA]</scope>
    <source>
        <strain evidence="5 6">DSM 17454</strain>
    </source>
</reference>
<dbReference type="PROSITE" id="PS01124">
    <property type="entry name" value="HTH_ARAC_FAMILY_2"/>
    <property type="match status" value="1"/>
</dbReference>
<dbReference type="PROSITE" id="PS00041">
    <property type="entry name" value="HTH_ARAC_FAMILY_1"/>
    <property type="match status" value="1"/>
</dbReference>
<dbReference type="Gene3D" id="1.10.10.60">
    <property type="entry name" value="Homeodomain-like"/>
    <property type="match status" value="2"/>
</dbReference>
<dbReference type="InterPro" id="IPR013096">
    <property type="entry name" value="Cupin_2"/>
</dbReference>
<keyword evidence="1" id="KW-0805">Transcription regulation</keyword>
<protein>
    <submittedName>
        <fullName evidence="5">AraC family L-rhamnose operon regulatory protein RhaS</fullName>
    </submittedName>
</protein>
<evidence type="ECO:0000313" key="5">
    <source>
        <dbReference type="EMBL" id="MBB6469811.1"/>
    </source>
</evidence>
<dbReference type="Pfam" id="PF12833">
    <property type="entry name" value="HTH_18"/>
    <property type="match status" value="1"/>
</dbReference>
<name>A0A8E1WLS9_9HYPH</name>
<dbReference type="InterPro" id="IPR018062">
    <property type="entry name" value="HTH_AraC-typ_CS"/>
</dbReference>
<dbReference type="InterPro" id="IPR018060">
    <property type="entry name" value="HTH_AraC"/>
</dbReference>
<gene>
    <name evidence="5" type="ORF">HNQ96_005705</name>
</gene>
<dbReference type="EMBL" id="JACHGI010000019">
    <property type="protein sequence ID" value="MBB6469811.1"/>
    <property type="molecule type" value="Genomic_DNA"/>
</dbReference>
<dbReference type="AlphaFoldDB" id="A0A8E1WLS9"/>